<keyword evidence="2" id="KW-1185">Reference proteome</keyword>
<evidence type="ECO:0000313" key="2">
    <source>
        <dbReference type="Proteomes" id="UP000274661"/>
    </source>
</evidence>
<accession>A0A3R9WSN5</accession>
<evidence type="ECO:0008006" key="3">
    <source>
        <dbReference type="Google" id="ProtNLM"/>
    </source>
</evidence>
<protein>
    <recommendedName>
        <fullName evidence="3">DUF4267 domain-containing protein</fullName>
    </recommendedName>
</protein>
<dbReference type="AlphaFoldDB" id="A0A3R9WSN5"/>
<dbReference type="OrthoDB" id="6166765at2"/>
<gene>
    <name evidence="1" type="ORF">HMF7854_08260</name>
</gene>
<proteinExistence type="predicted"/>
<organism evidence="1 2">
    <name type="scientific">Sphingomonas ginkgonis</name>
    <dbReference type="NCBI Taxonomy" id="2315330"/>
    <lineage>
        <taxon>Bacteria</taxon>
        <taxon>Pseudomonadati</taxon>
        <taxon>Pseudomonadota</taxon>
        <taxon>Alphaproteobacteria</taxon>
        <taxon>Sphingomonadales</taxon>
        <taxon>Sphingomonadaceae</taxon>
        <taxon>Sphingomonas</taxon>
    </lineage>
</organism>
<dbReference type="EMBL" id="RWJF01000001">
    <property type="protein sequence ID" value="RST30831.1"/>
    <property type="molecule type" value="Genomic_DNA"/>
</dbReference>
<evidence type="ECO:0000313" key="1">
    <source>
        <dbReference type="EMBL" id="RST30831.1"/>
    </source>
</evidence>
<comment type="caution">
    <text evidence="1">The sequence shown here is derived from an EMBL/GenBank/DDBJ whole genome shotgun (WGS) entry which is preliminary data.</text>
</comment>
<dbReference type="Proteomes" id="UP000274661">
    <property type="component" value="Unassembled WGS sequence"/>
</dbReference>
<sequence>MDMKKVGLGLGVFSIGLGALEVTAPGWIAKKLGLEGSKTAETTTRIFGARELLAGAMLLRGPAVSTNAWNRVIGDTVDAGALLLALRSSTKKGAVAGALAFVAGAAALDWWAAQGLDQETGRTFPVIVDREPVGG</sequence>
<name>A0A3R9WSN5_9SPHN</name>
<reference evidence="1 2" key="1">
    <citation type="submission" date="2018-12" db="EMBL/GenBank/DDBJ databases">
        <title>Sphingomonas sp. HMF7854 Genome sequencing and assembly.</title>
        <authorList>
            <person name="Cha I."/>
            <person name="Kang H."/>
            <person name="Kim H."/>
            <person name="Kang J."/>
            <person name="Joh K."/>
        </authorList>
    </citation>
    <scope>NUCLEOTIDE SEQUENCE [LARGE SCALE GENOMIC DNA]</scope>
    <source>
        <strain evidence="1 2">HMF7854</strain>
    </source>
</reference>